<evidence type="ECO:0000256" key="1">
    <source>
        <dbReference type="RuleBase" id="RU363044"/>
    </source>
</evidence>
<protein>
    <recommendedName>
        <fullName evidence="1">ATP-dependent DNA helicase</fullName>
        <ecNumber evidence="1">5.6.2.3</ecNumber>
    </recommendedName>
</protein>
<comment type="caution">
    <text evidence="3">The sequence shown here is derived from an EMBL/GenBank/DDBJ whole genome shotgun (WGS) entry which is preliminary data.</text>
</comment>
<keyword evidence="4" id="KW-1185">Reference proteome</keyword>
<keyword evidence="1" id="KW-0233">DNA recombination</keyword>
<dbReference type="AlphaFoldDB" id="A0ABD1DIJ0"/>
<comment type="similarity">
    <text evidence="1">Belongs to the helicase family.</text>
</comment>
<feature type="domain" description="DNA helicase Pif1-like DEAD-box helicase" evidence="2">
    <location>
        <begin position="4"/>
        <end position="108"/>
    </location>
</feature>
<sequence length="148" mass="17010">MCYEIALRPTSTSIWRKWGLVIDEISKVDGDYFEKIEAVARYIRKNDTLFGGNQLILTAFSQNQDQEPLVSFCFSTKAWKECVQYCYELTEVHRQKDQSFVSSLNSIRFGRVTTEICDRLAATVTQNANFEGILATQRTRSTIQSKTT</sequence>
<keyword evidence="1" id="KW-0547">Nucleotide-binding</keyword>
<evidence type="ECO:0000259" key="2">
    <source>
        <dbReference type="Pfam" id="PF05970"/>
    </source>
</evidence>
<dbReference type="Pfam" id="PF05970">
    <property type="entry name" value="PIF1"/>
    <property type="match status" value="1"/>
</dbReference>
<dbReference type="GO" id="GO:0006310">
    <property type="term" value="P:DNA recombination"/>
    <property type="evidence" value="ECO:0007669"/>
    <property type="project" value="UniProtKB-KW"/>
</dbReference>
<accession>A0ABD1DIJ0</accession>
<dbReference type="PANTHER" id="PTHR47642:SF7">
    <property type="entry name" value="ATP-DEPENDENT DNA HELICASE PIF1"/>
    <property type="match status" value="1"/>
</dbReference>
<dbReference type="PANTHER" id="PTHR47642">
    <property type="entry name" value="ATP-DEPENDENT DNA HELICASE"/>
    <property type="match status" value="1"/>
</dbReference>
<keyword evidence="1" id="KW-0067">ATP-binding</keyword>
<dbReference type="InterPro" id="IPR051055">
    <property type="entry name" value="PIF1_helicase"/>
</dbReference>
<comment type="catalytic activity">
    <reaction evidence="1">
        <text>ATP + H2O = ADP + phosphate + H(+)</text>
        <dbReference type="Rhea" id="RHEA:13065"/>
        <dbReference type="ChEBI" id="CHEBI:15377"/>
        <dbReference type="ChEBI" id="CHEBI:15378"/>
        <dbReference type="ChEBI" id="CHEBI:30616"/>
        <dbReference type="ChEBI" id="CHEBI:43474"/>
        <dbReference type="ChEBI" id="CHEBI:456216"/>
        <dbReference type="EC" id="5.6.2.3"/>
    </reaction>
</comment>
<dbReference type="GO" id="GO:0043139">
    <property type="term" value="F:5'-3' DNA helicase activity"/>
    <property type="evidence" value="ECO:0007669"/>
    <property type="project" value="UniProtKB-EC"/>
</dbReference>
<dbReference type="EMBL" id="JBEHCU010005774">
    <property type="protein sequence ID" value="KAL1398782.1"/>
    <property type="molecule type" value="Genomic_DNA"/>
</dbReference>
<dbReference type="GO" id="GO:0016787">
    <property type="term" value="F:hydrolase activity"/>
    <property type="evidence" value="ECO:0007669"/>
    <property type="project" value="UniProtKB-KW"/>
</dbReference>
<dbReference type="EC" id="5.6.2.3" evidence="1"/>
<evidence type="ECO:0000313" key="4">
    <source>
        <dbReference type="Proteomes" id="UP001562425"/>
    </source>
</evidence>
<dbReference type="GO" id="GO:0005524">
    <property type="term" value="F:ATP binding"/>
    <property type="evidence" value="ECO:0007669"/>
    <property type="project" value="UniProtKB-KW"/>
</dbReference>
<feature type="non-terminal residue" evidence="3">
    <location>
        <position position="148"/>
    </location>
</feature>
<keyword evidence="1" id="KW-0378">Hydrolase</keyword>
<proteinExistence type="inferred from homology"/>
<keyword evidence="1" id="KW-0227">DNA damage</keyword>
<reference evidence="3 4" key="1">
    <citation type="submission" date="2024-05" db="EMBL/GenBank/DDBJ databases">
        <title>Culex pipiens pipiens assembly and annotation.</title>
        <authorList>
            <person name="Alout H."/>
            <person name="Durand T."/>
        </authorList>
    </citation>
    <scope>NUCLEOTIDE SEQUENCE [LARGE SCALE GENOMIC DNA]</scope>
    <source>
        <strain evidence="3">HA-2024</strain>
        <tissue evidence="3">Whole body</tissue>
    </source>
</reference>
<dbReference type="Proteomes" id="UP001562425">
    <property type="component" value="Unassembled WGS sequence"/>
</dbReference>
<name>A0ABD1DIJ0_CULPP</name>
<dbReference type="GO" id="GO:0006281">
    <property type="term" value="P:DNA repair"/>
    <property type="evidence" value="ECO:0007669"/>
    <property type="project" value="UniProtKB-KW"/>
</dbReference>
<gene>
    <name evidence="3" type="ORF">pipiens_000203</name>
</gene>
<keyword evidence="1" id="KW-0234">DNA repair</keyword>
<keyword evidence="1" id="KW-0347">Helicase</keyword>
<comment type="cofactor">
    <cofactor evidence="1">
        <name>Mg(2+)</name>
        <dbReference type="ChEBI" id="CHEBI:18420"/>
    </cofactor>
</comment>
<dbReference type="InterPro" id="IPR010285">
    <property type="entry name" value="DNA_helicase_pif1-like_DEAD"/>
</dbReference>
<organism evidence="3 4">
    <name type="scientific">Culex pipiens pipiens</name>
    <name type="common">Northern house mosquito</name>
    <dbReference type="NCBI Taxonomy" id="38569"/>
    <lineage>
        <taxon>Eukaryota</taxon>
        <taxon>Metazoa</taxon>
        <taxon>Ecdysozoa</taxon>
        <taxon>Arthropoda</taxon>
        <taxon>Hexapoda</taxon>
        <taxon>Insecta</taxon>
        <taxon>Pterygota</taxon>
        <taxon>Neoptera</taxon>
        <taxon>Endopterygota</taxon>
        <taxon>Diptera</taxon>
        <taxon>Nematocera</taxon>
        <taxon>Culicoidea</taxon>
        <taxon>Culicidae</taxon>
        <taxon>Culicinae</taxon>
        <taxon>Culicini</taxon>
        <taxon>Culex</taxon>
        <taxon>Culex</taxon>
    </lineage>
</organism>
<evidence type="ECO:0000313" key="3">
    <source>
        <dbReference type="EMBL" id="KAL1398782.1"/>
    </source>
</evidence>